<proteinExistence type="predicted"/>
<comment type="caution">
    <text evidence="4">The sequence shown here is derived from an EMBL/GenBank/DDBJ whole genome shotgun (WGS) entry which is preliminary data.</text>
</comment>
<dbReference type="GO" id="GO:0043565">
    <property type="term" value="F:sequence-specific DNA binding"/>
    <property type="evidence" value="ECO:0007669"/>
    <property type="project" value="InterPro"/>
</dbReference>
<dbReference type="PANTHER" id="PTHR47893:SF1">
    <property type="entry name" value="REGULATORY PROTEIN PCHR"/>
    <property type="match status" value="1"/>
</dbReference>
<organism evidence="4 5">
    <name type="scientific">Vibrio maritimus</name>
    <dbReference type="NCBI Taxonomy" id="990268"/>
    <lineage>
        <taxon>Bacteria</taxon>
        <taxon>Pseudomonadati</taxon>
        <taxon>Pseudomonadota</taxon>
        <taxon>Gammaproteobacteria</taxon>
        <taxon>Vibrionales</taxon>
        <taxon>Vibrionaceae</taxon>
        <taxon>Vibrio</taxon>
    </lineage>
</organism>
<dbReference type="EMBL" id="BBMT01000016">
    <property type="protein sequence ID" value="GAL37382.1"/>
    <property type="molecule type" value="Genomic_DNA"/>
</dbReference>
<dbReference type="SMART" id="SM00342">
    <property type="entry name" value="HTH_ARAC"/>
    <property type="match status" value="1"/>
</dbReference>
<dbReference type="SUPFAM" id="SSF46689">
    <property type="entry name" value="Homeodomain-like"/>
    <property type="match status" value="2"/>
</dbReference>
<name>A0A090U356_9VIBR</name>
<evidence type="ECO:0000256" key="2">
    <source>
        <dbReference type="ARBA" id="ARBA00023163"/>
    </source>
</evidence>
<dbReference type="Proteomes" id="UP000029224">
    <property type="component" value="Unassembled WGS sequence"/>
</dbReference>
<sequence>MTKRVEGNDVENIVSGLPTQRSKLATGQFISHPSTKQEGYVLHGGVCEELIDTRVVSVAKSALIVTVLMEGRLSFGYDDLCFDLDASTQPKAVVVNLTKPVSFRRDIIKQDCLKKFNIAISHQWIESRLGTNSPGLKTFLSTHKANMDVVHDEDFVSIAKRIVSAERTGNAADTIERDIDTLSLIRCVVHRIETQAKISNQSHEGRPDTMAALIHHIEVNLDKDLRLEHLAKMMAMSVSKLQKEFKRQLGMTVVGYVRARKLERAKQSILQTGQSITEAAYDAGYQHPSNFTLAFRKHFGQCPAELVAHQNSV</sequence>
<evidence type="ECO:0000259" key="3">
    <source>
        <dbReference type="PROSITE" id="PS01124"/>
    </source>
</evidence>
<evidence type="ECO:0000313" key="5">
    <source>
        <dbReference type="Proteomes" id="UP000029224"/>
    </source>
</evidence>
<keyword evidence="2" id="KW-0804">Transcription</keyword>
<dbReference type="InterPro" id="IPR009057">
    <property type="entry name" value="Homeodomain-like_sf"/>
</dbReference>
<dbReference type="PROSITE" id="PS01124">
    <property type="entry name" value="HTH_ARAC_FAMILY_2"/>
    <property type="match status" value="1"/>
</dbReference>
<dbReference type="PANTHER" id="PTHR47893">
    <property type="entry name" value="REGULATORY PROTEIN PCHR"/>
    <property type="match status" value="1"/>
</dbReference>
<dbReference type="AlphaFoldDB" id="A0A090U356"/>
<dbReference type="Gene3D" id="1.10.10.60">
    <property type="entry name" value="Homeodomain-like"/>
    <property type="match status" value="1"/>
</dbReference>
<dbReference type="InterPro" id="IPR053142">
    <property type="entry name" value="PchR_regulatory_protein"/>
</dbReference>
<gene>
    <name evidence="4" type="ORF">JCM19240_3244</name>
</gene>
<reference evidence="4 5" key="2">
    <citation type="submission" date="2014-09" db="EMBL/GenBank/DDBJ databases">
        <authorList>
            <consortium name="NBRP consortium"/>
            <person name="Sawabe T."/>
            <person name="Meirelles P."/>
            <person name="Nakanishi M."/>
            <person name="Sayaka M."/>
            <person name="Hattori M."/>
            <person name="Ohkuma M."/>
        </authorList>
    </citation>
    <scope>NUCLEOTIDE SEQUENCE [LARGE SCALE GENOMIC DNA]</scope>
    <source>
        <strain evidence="4 5">JCM 19240</strain>
    </source>
</reference>
<dbReference type="Pfam" id="PF12833">
    <property type="entry name" value="HTH_18"/>
    <property type="match status" value="1"/>
</dbReference>
<keyword evidence="5" id="KW-1185">Reference proteome</keyword>
<keyword evidence="1" id="KW-0805">Transcription regulation</keyword>
<reference evidence="4 5" key="1">
    <citation type="submission" date="2014-09" db="EMBL/GenBank/DDBJ databases">
        <title>Vibrio maritimus JCM 19240. (C210) whole genome shotgun sequence.</title>
        <authorList>
            <person name="Sawabe T."/>
            <person name="Meirelles P."/>
            <person name="Nakanishi M."/>
            <person name="Sayaka M."/>
            <person name="Hattori M."/>
            <person name="Ohkuma M."/>
        </authorList>
    </citation>
    <scope>NUCLEOTIDE SEQUENCE [LARGE SCALE GENOMIC DNA]</scope>
    <source>
        <strain evidence="4 5">JCM 19240</strain>
    </source>
</reference>
<dbReference type="GO" id="GO:0003700">
    <property type="term" value="F:DNA-binding transcription factor activity"/>
    <property type="evidence" value="ECO:0007669"/>
    <property type="project" value="InterPro"/>
</dbReference>
<accession>A0A090U356</accession>
<evidence type="ECO:0000313" key="4">
    <source>
        <dbReference type="EMBL" id="GAL37382.1"/>
    </source>
</evidence>
<feature type="domain" description="HTH araC/xylS-type" evidence="3">
    <location>
        <begin position="211"/>
        <end position="309"/>
    </location>
</feature>
<dbReference type="InterPro" id="IPR018060">
    <property type="entry name" value="HTH_AraC"/>
</dbReference>
<protein>
    <submittedName>
        <fullName evidence="4">Transcriptional regulator VCA0231 ortholog</fullName>
    </submittedName>
</protein>
<evidence type="ECO:0000256" key="1">
    <source>
        <dbReference type="ARBA" id="ARBA00023015"/>
    </source>
</evidence>